<evidence type="ECO:0000256" key="4">
    <source>
        <dbReference type="ARBA" id="ARBA00023211"/>
    </source>
</evidence>
<dbReference type="InterPro" id="IPR032466">
    <property type="entry name" value="Metal_Hydrolase"/>
</dbReference>
<dbReference type="SUPFAM" id="SSF51338">
    <property type="entry name" value="Composite domain of metallo-dependent hydrolases"/>
    <property type="match status" value="1"/>
</dbReference>
<comment type="cofactor">
    <cofactor evidence="6">
        <name>Mn(2+)</name>
        <dbReference type="ChEBI" id="CHEBI:29035"/>
    </cofactor>
</comment>
<comment type="caution">
    <text evidence="9">The sequence shown here is derived from an EMBL/GenBank/DDBJ whole genome shotgun (WGS) entry which is preliminary data.</text>
</comment>
<dbReference type="Pfam" id="PF13382">
    <property type="entry name" value="Adenine_deam_C"/>
    <property type="match status" value="1"/>
</dbReference>
<evidence type="ECO:0000313" key="9">
    <source>
        <dbReference type="EMBL" id="MYD90767.1"/>
    </source>
</evidence>
<dbReference type="Pfam" id="PF01979">
    <property type="entry name" value="Amidohydro_1"/>
    <property type="match status" value="1"/>
</dbReference>
<feature type="domain" description="Amidohydrolase-related" evidence="7">
    <location>
        <begin position="66"/>
        <end position="347"/>
    </location>
</feature>
<dbReference type="Gene3D" id="2.30.40.10">
    <property type="entry name" value="Urease, subunit C, domain 1"/>
    <property type="match status" value="1"/>
</dbReference>
<dbReference type="PANTHER" id="PTHR11113">
    <property type="entry name" value="N-ACETYLGLUCOSAMINE-6-PHOSPHATE DEACETYLASE"/>
    <property type="match status" value="1"/>
</dbReference>
<keyword evidence="4 6" id="KW-0464">Manganese</keyword>
<dbReference type="InterPro" id="IPR006679">
    <property type="entry name" value="Adenine_deam"/>
</dbReference>
<dbReference type="EMBL" id="VXPY01000077">
    <property type="protein sequence ID" value="MYD90767.1"/>
    <property type="molecule type" value="Genomic_DNA"/>
</dbReference>
<evidence type="ECO:0000256" key="3">
    <source>
        <dbReference type="ARBA" id="ARBA00022801"/>
    </source>
</evidence>
<gene>
    <name evidence="6 9" type="primary">ade</name>
    <name evidence="9" type="ORF">F4Y08_10600</name>
</gene>
<dbReference type="GO" id="GO:0006146">
    <property type="term" value="P:adenine catabolic process"/>
    <property type="evidence" value="ECO:0007669"/>
    <property type="project" value="InterPro"/>
</dbReference>
<dbReference type="InterPro" id="IPR026912">
    <property type="entry name" value="Adenine_deam_C"/>
</dbReference>
<comment type="similarity">
    <text evidence="1 6">Belongs to the metallo-dependent hydrolases superfamily. Adenine deaminase family.</text>
</comment>
<dbReference type="AlphaFoldDB" id="A0A6B1DUP7"/>
<dbReference type="InterPro" id="IPR011059">
    <property type="entry name" value="Metal-dep_hydrolase_composite"/>
</dbReference>
<evidence type="ECO:0000256" key="5">
    <source>
        <dbReference type="ARBA" id="ARBA00047720"/>
    </source>
</evidence>
<accession>A0A6B1DUP7</accession>
<dbReference type="Gene3D" id="3.20.20.140">
    <property type="entry name" value="Metal-dependent hydrolases"/>
    <property type="match status" value="1"/>
</dbReference>
<reference evidence="9" key="1">
    <citation type="submission" date="2019-09" db="EMBL/GenBank/DDBJ databases">
        <title>Characterisation of the sponge microbiome using genome-centric metagenomics.</title>
        <authorList>
            <person name="Engelberts J.P."/>
            <person name="Robbins S.J."/>
            <person name="De Goeij J.M."/>
            <person name="Aranda M."/>
            <person name="Bell S.C."/>
            <person name="Webster N.S."/>
        </authorList>
    </citation>
    <scope>NUCLEOTIDE SEQUENCE</scope>
    <source>
        <strain evidence="9">SB0662_bin_9</strain>
    </source>
</reference>
<proteinExistence type="inferred from homology"/>
<dbReference type="CDD" id="cd01295">
    <property type="entry name" value="AdeC"/>
    <property type="match status" value="1"/>
</dbReference>
<keyword evidence="3 6" id="KW-0378">Hydrolase</keyword>
<evidence type="ECO:0000259" key="7">
    <source>
        <dbReference type="Pfam" id="PF01979"/>
    </source>
</evidence>
<dbReference type="GO" id="GO:0000034">
    <property type="term" value="F:adenine deaminase activity"/>
    <property type="evidence" value="ECO:0007669"/>
    <property type="project" value="UniProtKB-UniRule"/>
</dbReference>
<dbReference type="InterPro" id="IPR006680">
    <property type="entry name" value="Amidohydro-rel"/>
</dbReference>
<feature type="domain" description="Adenine deaminase C-terminal" evidence="8">
    <location>
        <begin position="403"/>
        <end position="570"/>
    </location>
</feature>
<dbReference type="PANTHER" id="PTHR11113:SF2">
    <property type="entry name" value="ADENINE DEAMINASE"/>
    <property type="match status" value="1"/>
</dbReference>
<sequence length="577" mass="61211">MPSSLKHLTAVARGEAAPDLVLANGRILNVFTGGFEEANVAVANGLIAGIAPDYQGPHTIDCKGLTISPGLIDAHVHIESSLCTPGEFSRAVTARGVTTVMADPHEIANVCGVQGVVFMHERSQATDLDIKLMAPSCVPACHLETSGADLDAAVLQELHEEGLVHGLAEMMNYPGVFLGDDRCLAILEAFREEVVDGHAPRLSGKELNAYLATGIGSDHECTTADEALEKLARGMYILIREGTITRDLDALLPIVDEYNRRRICFCTDDRIPDDLLTEGSVDFPVRRAIAAGLDPVAALTMATLNPAEWFGMRDRGAIAPGRRADLVVWRDLESLEPAWVVAGGKVVLNDGNVPDASDPASATLPDGVGGTVRIDWDGVDFAVPGPSDASEATVRVIGSIENQIVTEARHFPLRVTDGCLEADPSQDVLKIAVIERHGRKGTMATGFIQGFGLKSGAMAGTIAHDHHNLVVIGASDAAMHTAARAAAELQGGIVVTSESQVLANMPLPVAGLMTDAPMAQVREQYRELQAAASNLGCRMHDPLMAMSFMGLEVIPSLKITDLGLVDVDRFDFVPVVV</sequence>
<name>A0A6B1DUP7_9CHLR</name>
<protein>
    <recommendedName>
        <fullName evidence="2 6">Adenine deaminase</fullName>
        <shortName evidence="6">Adenase</shortName>
        <shortName evidence="6">Adenine aminase</shortName>
        <ecNumber evidence="2 6">3.5.4.2</ecNumber>
    </recommendedName>
</protein>
<evidence type="ECO:0000256" key="1">
    <source>
        <dbReference type="ARBA" id="ARBA00006773"/>
    </source>
</evidence>
<dbReference type="EC" id="3.5.4.2" evidence="2 6"/>
<comment type="catalytic activity">
    <reaction evidence="5 6">
        <text>adenine + H2O + H(+) = hypoxanthine + NH4(+)</text>
        <dbReference type="Rhea" id="RHEA:23688"/>
        <dbReference type="ChEBI" id="CHEBI:15377"/>
        <dbReference type="ChEBI" id="CHEBI:15378"/>
        <dbReference type="ChEBI" id="CHEBI:16708"/>
        <dbReference type="ChEBI" id="CHEBI:17368"/>
        <dbReference type="ChEBI" id="CHEBI:28938"/>
        <dbReference type="EC" id="3.5.4.2"/>
    </reaction>
</comment>
<evidence type="ECO:0000256" key="6">
    <source>
        <dbReference type="HAMAP-Rule" id="MF_01518"/>
    </source>
</evidence>
<dbReference type="NCBIfam" id="TIGR01178">
    <property type="entry name" value="ade"/>
    <property type="match status" value="1"/>
</dbReference>
<evidence type="ECO:0000259" key="8">
    <source>
        <dbReference type="Pfam" id="PF13382"/>
    </source>
</evidence>
<dbReference type="HAMAP" id="MF_01518">
    <property type="entry name" value="Adenine_deamin"/>
    <property type="match status" value="1"/>
</dbReference>
<evidence type="ECO:0000256" key="2">
    <source>
        <dbReference type="ARBA" id="ARBA00012782"/>
    </source>
</evidence>
<dbReference type="SUPFAM" id="SSF51556">
    <property type="entry name" value="Metallo-dependent hydrolases"/>
    <property type="match status" value="1"/>
</dbReference>
<organism evidence="9">
    <name type="scientific">Caldilineaceae bacterium SB0662_bin_9</name>
    <dbReference type="NCBI Taxonomy" id="2605258"/>
    <lineage>
        <taxon>Bacteria</taxon>
        <taxon>Bacillati</taxon>
        <taxon>Chloroflexota</taxon>
        <taxon>Caldilineae</taxon>
        <taxon>Caldilineales</taxon>
        <taxon>Caldilineaceae</taxon>
    </lineage>
</organism>